<dbReference type="RefSeq" id="XP_028878929.1">
    <property type="nucleotide sequence ID" value="XM_029029745.1"/>
</dbReference>
<evidence type="ECO:0000313" key="3">
    <source>
        <dbReference type="Proteomes" id="UP000192257"/>
    </source>
</evidence>
<name>A0A1X0NK79_9TRYP</name>
<dbReference type="AlphaFoldDB" id="A0A1X0NK79"/>
<evidence type="ECO:0000256" key="1">
    <source>
        <dbReference type="SAM" id="MobiDB-lite"/>
    </source>
</evidence>
<feature type="region of interest" description="Disordered" evidence="1">
    <location>
        <begin position="327"/>
        <end position="383"/>
    </location>
</feature>
<dbReference type="OrthoDB" id="274950at2759"/>
<protein>
    <submittedName>
        <fullName evidence="2">Uncharacterized protein</fullName>
    </submittedName>
</protein>
<gene>
    <name evidence="2" type="ORF">TM35_000401300</name>
</gene>
<accession>A0A1X0NK79</accession>
<organism evidence="2 3">
    <name type="scientific">Trypanosoma theileri</name>
    <dbReference type="NCBI Taxonomy" id="67003"/>
    <lineage>
        <taxon>Eukaryota</taxon>
        <taxon>Discoba</taxon>
        <taxon>Euglenozoa</taxon>
        <taxon>Kinetoplastea</taxon>
        <taxon>Metakinetoplastina</taxon>
        <taxon>Trypanosomatida</taxon>
        <taxon>Trypanosomatidae</taxon>
        <taxon>Trypanosoma</taxon>
    </lineage>
</organism>
<evidence type="ECO:0000313" key="2">
    <source>
        <dbReference type="EMBL" id="ORC84863.1"/>
    </source>
</evidence>
<feature type="compositionally biased region" description="Basic and acidic residues" evidence="1">
    <location>
        <begin position="335"/>
        <end position="374"/>
    </location>
</feature>
<proteinExistence type="predicted"/>
<dbReference type="EMBL" id="NBCO01000040">
    <property type="protein sequence ID" value="ORC84863.1"/>
    <property type="molecule type" value="Genomic_DNA"/>
</dbReference>
<dbReference type="GeneID" id="39989525"/>
<sequence length="383" mass="42125">MLPATFSTKDMSESVPISYALLLLPPKKELRKKGYTMAGLPASVSQHLRSTRTQSNVQGGSVSSARDHALARWTTHALPKGATYRDALDAVEDANRTQWGFLKGRIQFATGGFDTYARRNPNDAATLACVGTYDPNSVFRGVTAAAAMESRTRLLPRLRPLVNEHGHYTQSQSQSQSSSAKTLPRTFAPQVLYASCPPPVLSQAGYDFTPMSHISFLLRPSEPSTGARDVRSDFVPMRSSDYRPRAYNRGTAGGRHCHCAEVYQVGDYTMDLARDANTINQRNCTVKHSLTRTGTVKPNSTIVGRRHAKAPAFPCEHQGSAVKETTRATAMESMEADRMASEEKDGNGERRLPRETENRDTVDEAVPVEKRSVRFNETPASMA</sequence>
<dbReference type="Proteomes" id="UP000192257">
    <property type="component" value="Unassembled WGS sequence"/>
</dbReference>
<keyword evidence="3" id="KW-1185">Reference proteome</keyword>
<reference evidence="2 3" key="1">
    <citation type="submission" date="2017-03" db="EMBL/GenBank/DDBJ databases">
        <title>An alternative strategy for trypanosome survival in the mammalian bloodstream revealed through genome and transcriptome analysis of the ubiquitous bovine parasite Trypanosoma (Megatrypanum) theileri.</title>
        <authorList>
            <person name="Kelly S."/>
            <person name="Ivens A."/>
            <person name="Mott A."/>
            <person name="O'Neill E."/>
            <person name="Emms D."/>
            <person name="Macleod O."/>
            <person name="Voorheis P."/>
            <person name="Matthews J."/>
            <person name="Matthews K."/>
            <person name="Carrington M."/>
        </authorList>
    </citation>
    <scope>NUCLEOTIDE SEQUENCE [LARGE SCALE GENOMIC DNA]</scope>
    <source>
        <strain evidence="2">Edinburgh</strain>
    </source>
</reference>
<dbReference type="VEuPathDB" id="TriTrypDB:TM35_000401300"/>
<comment type="caution">
    <text evidence="2">The sequence shown here is derived from an EMBL/GenBank/DDBJ whole genome shotgun (WGS) entry which is preliminary data.</text>
</comment>